<dbReference type="SMART" id="SM00267">
    <property type="entry name" value="GGDEF"/>
    <property type="match status" value="1"/>
</dbReference>
<dbReference type="InterPro" id="IPR035965">
    <property type="entry name" value="PAS-like_dom_sf"/>
</dbReference>
<dbReference type="Pfam" id="PF08447">
    <property type="entry name" value="PAS_3"/>
    <property type="match status" value="1"/>
</dbReference>
<keyword evidence="3" id="KW-0472">Membrane</keyword>
<evidence type="ECO:0000259" key="5">
    <source>
        <dbReference type="PROSITE" id="PS50113"/>
    </source>
</evidence>
<dbReference type="Gene3D" id="3.30.70.270">
    <property type="match status" value="1"/>
</dbReference>
<keyword evidence="3" id="KW-1133">Transmembrane helix</keyword>
<feature type="domain" description="GGDEF" evidence="6">
    <location>
        <begin position="475"/>
        <end position="612"/>
    </location>
</feature>
<dbReference type="SUPFAM" id="SSF55785">
    <property type="entry name" value="PYP-like sensor domain (PAS domain)"/>
    <property type="match status" value="1"/>
</dbReference>
<dbReference type="InterPro" id="IPR013655">
    <property type="entry name" value="PAS_fold_3"/>
</dbReference>
<dbReference type="EMBL" id="CP158568">
    <property type="protein sequence ID" value="XBY45972.1"/>
    <property type="molecule type" value="Genomic_DNA"/>
</dbReference>
<dbReference type="PROSITE" id="PS50112">
    <property type="entry name" value="PAS"/>
    <property type="match status" value="1"/>
</dbReference>
<dbReference type="InterPro" id="IPR000700">
    <property type="entry name" value="PAS-assoc_C"/>
</dbReference>
<dbReference type="PROSITE" id="PS50113">
    <property type="entry name" value="PAC"/>
    <property type="match status" value="1"/>
</dbReference>
<dbReference type="PANTHER" id="PTHR45138">
    <property type="entry name" value="REGULATORY COMPONENTS OF SENSORY TRANSDUCTION SYSTEM"/>
    <property type="match status" value="1"/>
</dbReference>
<evidence type="ECO:0000256" key="1">
    <source>
        <dbReference type="ARBA" id="ARBA00012528"/>
    </source>
</evidence>
<dbReference type="SUPFAM" id="SSF55073">
    <property type="entry name" value="Nucleotide cyclase"/>
    <property type="match status" value="1"/>
</dbReference>
<dbReference type="SMART" id="SM00091">
    <property type="entry name" value="PAS"/>
    <property type="match status" value="1"/>
</dbReference>
<dbReference type="NCBIfam" id="TIGR00254">
    <property type="entry name" value="GGDEF"/>
    <property type="match status" value="1"/>
</dbReference>
<organism evidence="7">
    <name type="scientific">Methyloraptor flagellatus</name>
    <dbReference type="NCBI Taxonomy" id="3162530"/>
    <lineage>
        <taxon>Bacteria</taxon>
        <taxon>Pseudomonadati</taxon>
        <taxon>Pseudomonadota</taxon>
        <taxon>Alphaproteobacteria</taxon>
        <taxon>Hyphomicrobiales</taxon>
        <taxon>Ancalomicrobiaceae</taxon>
        <taxon>Methyloraptor</taxon>
    </lineage>
</organism>
<dbReference type="PROSITE" id="PS50887">
    <property type="entry name" value="GGDEF"/>
    <property type="match status" value="1"/>
</dbReference>
<keyword evidence="3" id="KW-0812">Transmembrane</keyword>
<protein>
    <recommendedName>
        <fullName evidence="1">diguanylate cyclase</fullName>
        <ecNumber evidence="1">2.7.7.65</ecNumber>
    </recommendedName>
</protein>
<dbReference type="AlphaFoldDB" id="A0AAU7XEX6"/>
<evidence type="ECO:0000259" key="4">
    <source>
        <dbReference type="PROSITE" id="PS50112"/>
    </source>
</evidence>
<dbReference type="NCBIfam" id="TIGR00229">
    <property type="entry name" value="sensory_box"/>
    <property type="match status" value="1"/>
</dbReference>
<evidence type="ECO:0000256" key="3">
    <source>
        <dbReference type="SAM" id="Phobius"/>
    </source>
</evidence>
<dbReference type="GO" id="GO:1902201">
    <property type="term" value="P:negative regulation of bacterial-type flagellum-dependent cell motility"/>
    <property type="evidence" value="ECO:0007669"/>
    <property type="project" value="TreeGrafter"/>
</dbReference>
<name>A0AAU7XEX6_9HYPH</name>
<evidence type="ECO:0000259" key="6">
    <source>
        <dbReference type="PROSITE" id="PS50887"/>
    </source>
</evidence>
<dbReference type="CDD" id="cd12915">
    <property type="entry name" value="PDC2_DGC_like"/>
    <property type="match status" value="1"/>
</dbReference>
<dbReference type="RefSeq" id="WP_407051069.1">
    <property type="nucleotide sequence ID" value="NZ_CP158568.1"/>
</dbReference>
<dbReference type="EC" id="2.7.7.65" evidence="1"/>
<dbReference type="CDD" id="cd01949">
    <property type="entry name" value="GGDEF"/>
    <property type="match status" value="1"/>
</dbReference>
<feature type="domain" description="PAS" evidence="4">
    <location>
        <begin position="316"/>
        <end position="386"/>
    </location>
</feature>
<comment type="catalytic activity">
    <reaction evidence="2">
        <text>2 GTP = 3',3'-c-di-GMP + 2 diphosphate</text>
        <dbReference type="Rhea" id="RHEA:24898"/>
        <dbReference type="ChEBI" id="CHEBI:33019"/>
        <dbReference type="ChEBI" id="CHEBI:37565"/>
        <dbReference type="ChEBI" id="CHEBI:58805"/>
        <dbReference type="EC" id="2.7.7.65"/>
    </reaction>
</comment>
<dbReference type="SMART" id="SM00086">
    <property type="entry name" value="PAC"/>
    <property type="match status" value="1"/>
</dbReference>
<dbReference type="GO" id="GO:0052621">
    <property type="term" value="F:diguanylate cyclase activity"/>
    <property type="evidence" value="ECO:0007669"/>
    <property type="project" value="UniProtKB-EC"/>
</dbReference>
<dbReference type="KEGG" id="mflg:ABS361_06970"/>
<dbReference type="GO" id="GO:0005886">
    <property type="term" value="C:plasma membrane"/>
    <property type="evidence" value="ECO:0007669"/>
    <property type="project" value="TreeGrafter"/>
</dbReference>
<keyword evidence="7" id="KW-0548">Nucleotidyltransferase</keyword>
<dbReference type="Pfam" id="PF00990">
    <property type="entry name" value="GGDEF"/>
    <property type="match status" value="1"/>
</dbReference>
<dbReference type="CDD" id="cd12914">
    <property type="entry name" value="PDC1_DGC_like"/>
    <property type="match status" value="1"/>
</dbReference>
<dbReference type="Gene3D" id="3.30.450.20">
    <property type="entry name" value="PAS domain"/>
    <property type="match status" value="3"/>
</dbReference>
<feature type="transmembrane region" description="Helical" evidence="3">
    <location>
        <begin position="282"/>
        <end position="303"/>
    </location>
</feature>
<dbReference type="InterPro" id="IPR043128">
    <property type="entry name" value="Rev_trsase/Diguanyl_cyclase"/>
</dbReference>
<dbReference type="InterPro" id="IPR001610">
    <property type="entry name" value="PAC"/>
</dbReference>
<dbReference type="FunFam" id="3.30.70.270:FF:000001">
    <property type="entry name" value="Diguanylate cyclase domain protein"/>
    <property type="match status" value="1"/>
</dbReference>
<proteinExistence type="predicted"/>
<dbReference type="InterPro" id="IPR000014">
    <property type="entry name" value="PAS"/>
</dbReference>
<keyword evidence="7" id="KW-0808">Transferase</keyword>
<dbReference type="PANTHER" id="PTHR45138:SF9">
    <property type="entry name" value="DIGUANYLATE CYCLASE DGCM-RELATED"/>
    <property type="match status" value="1"/>
</dbReference>
<dbReference type="InterPro" id="IPR050469">
    <property type="entry name" value="Diguanylate_Cyclase"/>
</dbReference>
<accession>A0AAU7XEX6</accession>
<dbReference type="InterPro" id="IPR054327">
    <property type="entry name" value="His-kinase-like_sensor"/>
</dbReference>
<dbReference type="CDD" id="cd00130">
    <property type="entry name" value="PAS"/>
    <property type="match status" value="1"/>
</dbReference>
<dbReference type="GO" id="GO:0043709">
    <property type="term" value="P:cell adhesion involved in single-species biofilm formation"/>
    <property type="evidence" value="ECO:0007669"/>
    <property type="project" value="TreeGrafter"/>
</dbReference>
<dbReference type="Pfam" id="PF22588">
    <property type="entry name" value="dCache_1_like"/>
    <property type="match status" value="1"/>
</dbReference>
<dbReference type="InterPro" id="IPR000160">
    <property type="entry name" value="GGDEF_dom"/>
</dbReference>
<evidence type="ECO:0000256" key="2">
    <source>
        <dbReference type="ARBA" id="ARBA00034247"/>
    </source>
</evidence>
<reference evidence="7" key="1">
    <citation type="submission" date="2024-06" db="EMBL/GenBank/DDBJ databases">
        <title>Methylostella associata gen. nov., sp. nov., a novel Ancalomicrobiaceae-affiliated facultatively methylotrophic bacteria that feed on methanotrophs of the genus Methylococcus.</title>
        <authorList>
            <person name="Saltykova V."/>
            <person name="Danilova O.V."/>
            <person name="Oshkin I.Y."/>
            <person name="Belova S.E."/>
            <person name="Pimenov N.V."/>
            <person name="Dedysh S.N."/>
        </authorList>
    </citation>
    <scope>NUCLEOTIDE SEQUENCE</scope>
    <source>
        <strain evidence="7">S20</strain>
    </source>
</reference>
<sequence>MAACLFVVLACASAVGFSVWREYVARDGEIRNAEAEMSNLARSLSQQAEDTIEIAHSVLNGLIFRVENEGAAPRTIARLTEFMRIRKATIPRIKGLFIYGPHGEWVANSEGVTDPAFNEASRDYFTHHRDHDDHELLIGRPVRSKIDGRWVIPLSKRFRAQDGGFGGVVLASIEVAYFRDFYAGFGIGERGVIGLYLNDTWTLVRYPELGGAIGADISPVVASEPALDRSFRQGTYRMRSRWDGLERVVAFNRSQRFPVMVIAAKSLDDVLAEWRDGATHRLAVSIAMALLFGASGIVMLIGVHRRQGLAARLAARDAEFRLITEGVGDLVVRIAADGTLTYVSPSAGHVLGWEAERLVGTSALAGVHPDDLDRVRRDIAALLRGAVSVRTMSYRNRHRTKGFIWVETTLRVMADSSSGTTAGFVGVTRDVSVQKALEAQLADLATSDALTGIANRRRFDEAMEAEWRRCRRRQTCLSVLLVDVDRFKALNDHLGHAAGDVALRGIAQALASAVPRADDLVARYGGEEFAVLLPDTDEAQAAQIAEVIRATVEAAGISHPTAPGGRVTVSVGTATASPNHAFATIETLLAASDSALYRAKRDGRNRVVAGSRLAALPRERTA</sequence>
<feature type="domain" description="PAC" evidence="5">
    <location>
        <begin position="390"/>
        <end position="443"/>
    </location>
</feature>
<dbReference type="InterPro" id="IPR029787">
    <property type="entry name" value="Nucleotide_cyclase"/>
</dbReference>
<evidence type="ECO:0000313" key="7">
    <source>
        <dbReference type="EMBL" id="XBY45972.1"/>
    </source>
</evidence>
<gene>
    <name evidence="7" type="ORF">ABS361_06970</name>
</gene>